<dbReference type="InParanoid" id="Q6CPI3"/>
<dbReference type="PaxDb" id="284590-Q6CPI3"/>
<dbReference type="FunCoup" id="Q6CPI3">
    <property type="interactions" value="359"/>
</dbReference>
<dbReference type="HOGENOM" id="CLU_024075_0_0_1"/>
<protein>
    <submittedName>
        <fullName evidence="3">KLLA0E04665p</fullName>
    </submittedName>
</protein>
<evidence type="ECO:0000259" key="1">
    <source>
        <dbReference type="Pfam" id="PF10395"/>
    </source>
</evidence>
<dbReference type="InterPro" id="IPR036322">
    <property type="entry name" value="WD40_repeat_dom_sf"/>
</dbReference>
<dbReference type="AlphaFoldDB" id="Q6CPI3"/>
<dbReference type="OMA" id="IVTCPNL"/>
<dbReference type="Pfam" id="PF22542">
    <property type="entry name" value="Utp8_C"/>
    <property type="match status" value="1"/>
</dbReference>
<dbReference type="EMBL" id="CR382125">
    <property type="protein sequence ID" value="CAG99243.1"/>
    <property type="molecule type" value="Genomic_DNA"/>
</dbReference>
<dbReference type="SUPFAM" id="SSF50978">
    <property type="entry name" value="WD40 repeat-like"/>
    <property type="match status" value="1"/>
</dbReference>
<organism evidence="3 4">
    <name type="scientific">Kluyveromyces lactis (strain ATCC 8585 / CBS 2359 / DSM 70799 / NBRC 1267 / NRRL Y-1140 / WM37)</name>
    <name type="common">Yeast</name>
    <name type="synonym">Candida sphaerica</name>
    <dbReference type="NCBI Taxonomy" id="284590"/>
    <lineage>
        <taxon>Eukaryota</taxon>
        <taxon>Fungi</taxon>
        <taxon>Dikarya</taxon>
        <taxon>Ascomycota</taxon>
        <taxon>Saccharomycotina</taxon>
        <taxon>Saccharomycetes</taxon>
        <taxon>Saccharomycetales</taxon>
        <taxon>Saccharomycetaceae</taxon>
        <taxon>Kluyveromyces</taxon>
    </lineage>
</organism>
<reference evidence="3 4" key="1">
    <citation type="journal article" date="2004" name="Nature">
        <title>Genome evolution in yeasts.</title>
        <authorList>
            <consortium name="Genolevures"/>
            <person name="Dujon B."/>
            <person name="Sherman D."/>
            <person name="Fischer G."/>
            <person name="Durrens P."/>
            <person name="Casaregola S."/>
            <person name="Lafontaine I."/>
            <person name="de Montigny J."/>
            <person name="Marck C."/>
            <person name="Neuveglise C."/>
            <person name="Talla E."/>
            <person name="Goffard N."/>
            <person name="Frangeul L."/>
            <person name="Aigle M."/>
            <person name="Anthouard V."/>
            <person name="Babour A."/>
            <person name="Barbe V."/>
            <person name="Barnay S."/>
            <person name="Blanchin S."/>
            <person name="Beckerich J.M."/>
            <person name="Beyne E."/>
            <person name="Bleykasten C."/>
            <person name="Boisrame A."/>
            <person name="Boyer J."/>
            <person name="Cattolico L."/>
            <person name="Confanioleri F."/>
            <person name="de Daruvar A."/>
            <person name="Despons L."/>
            <person name="Fabre E."/>
            <person name="Fairhead C."/>
            <person name="Ferry-Dumazet H."/>
            <person name="Groppi A."/>
            <person name="Hantraye F."/>
            <person name="Hennequin C."/>
            <person name="Jauniaux N."/>
            <person name="Joyet P."/>
            <person name="Kachouri R."/>
            <person name="Kerrest A."/>
            <person name="Koszul R."/>
            <person name="Lemaire M."/>
            <person name="Lesur I."/>
            <person name="Ma L."/>
            <person name="Muller H."/>
            <person name="Nicaud J.M."/>
            <person name="Nikolski M."/>
            <person name="Oztas S."/>
            <person name="Ozier-Kalogeropoulos O."/>
            <person name="Pellenz S."/>
            <person name="Potier S."/>
            <person name="Richard G.F."/>
            <person name="Straub M.L."/>
            <person name="Suleau A."/>
            <person name="Swennene D."/>
            <person name="Tekaia F."/>
            <person name="Wesolowski-Louvel M."/>
            <person name="Westhof E."/>
            <person name="Wirth B."/>
            <person name="Zeniou-Meyer M."/>
            <person name="Zivanovic I."/>
            <person name="Bolotin-Fukuhara M."/>
            <person name="Thierry A."/>
            <person name="Bouchier C."/>
            <person name="Caudron B."/>
            <person name="Scarpelli C."/>
            <person name="Gaillardin C."/>
            <person name="Weissenbach J."/>
            <person name="Wincker P."/>
            <person name="Souciet J.L."/>
        </authorList>
    </citation>
    <scope>NUCLEOTIDE SEQUENCE [LARGE SCALE GENOMIC DNA]</scope>
    <source>
        <strain evidence="4">ATCC 8585 / CBS 2359 / DSM 70799 / NBRC 1267 / NRRL Y-1140 / WM37</strain>
    </source>
</reference>
<dbReference type="Pfam" id="PF10395">
    <property type="entry name" value="Utp8_b_propeller"/>
    <property type="match status" value="1"/>
</dbReference>
<gene>
    <name evidence="3" type="ORF">KLLA0_E04665g</name>
</gene>
<evidence type="ECO:0000259" key="2">
    <source>
        <dbReference type="Pfam" id="PF22542"/>
    </source>
</evidence>
<evidence type="ECO:0000313" key="4">
    <source>
        <dbReference type="Proteomes" id="UP000000598"/>
    </source>
</evidence>
<dbReference type="InterPro" id="IPR018843">
    <property type="entry name" value="Utp8_b-prop"/>
</dbReference>
<dbReference type="STRING" id="284590.Q6CPI3"/>
<dbReference type="InterPro" id="IPR053881">
    <property type="entry name" value="Utp8_C"/>
</dbReference>
<keyword evidence="4" id="KW-1185">Reference proteome</keyword>
<feature type="domain" description="Utp8 C-terminal" evidence="2">
    <location>
        <begin position="373"/>
        <end position="635"/>
    </location>
</feature>
<dbReference type="KEGG" id="kla:KLLA0_E04665g"/>
<name>Q6CPI3_KLULA</name>
<sequence>MASISQPFRLSALPKIPSLNNYANQTDYLQVVDNLSPSANKVNIGISGSSISQYLINPTPKLVFNLPIPSTNIVTACDVVEDAANTEVWCYGLEARKVSHLHLATKPMIQDAVSSSNAEITSQFKYKLKSEVVSIKIYSKAEKVLVILRNGLIQTFDYELKLSNTIDISYDDIRFVQFFQDGQGNDFFFVLCQLSDEKICYKLFQVRSESVSCIELNSIILENYTLENAKLCFEFGKLYVLKNSNELSIYQLPHLQLQTSIQLPFISKDAVVSIKPVSSNRVLLTADNTIYLVDLLYNAILFQKDLQNIKAIQLLSTAVVQENSEDNRKTIALDVTTKNGANPTSYLDVINIDVGTGTLKDAMGKGFMVKQKQKLQKLFEESNEDDDVELPSPDYERIIKQLHICKKIENFDSIFFKMLSLDKEYYTDNDRFLNDSDLLTQIIDCLFLNFKDEYPKALTYLLTHPLFPPVHAKGLLTKLKNNPRLFKQAIVTCPNVPLDDLLTELFNITNAELCFDITLRVLQDYKKESIKAGIRKIEKMDITNFLDMILNSNKADSDLKLNKPQIFQLMSLIIDSIGLFALDDEYLEKLSSFVDAQVSVVSQNIELLHLAEHYTKHSSVVNNKSNSSTNSSSTQPISAYTVDYLEC</sequence>
<accession>Q6CPI3</accession>
<feature type="domain" description="Utp8 beta-propeller" evidence="1">
    <location>
        <begin position="1"/>
        <end position="367"/>
    </location>
</feature>
<dbReference type="eggNOG" id="ENOG502QQ4S">
    <property type="taxonomic scope" value="Eukaryota"/>
</dbReference>
<evidence type="ECO:0000313" key="3">
    <source>
        <dbReference type="EMBL" id="CAG99243.1"/>
    </source>
</evidence>
<dbReference type="Proteomes" id="UP000000598">
    <property type="component" value="Chromosome E"/>
</dbReference>
<proteinExistence type="predicted"/>